<dbReference type="AlphaFoldDB" id="A6IG61"/>
<organism evidence="1 2">
    <name type="scientific">Rattus norvegicus</name>
    <name type="common">Rat</name>
    <dbReference type="NCBI Taxonomy" id="10116"/>
    <lineage>
        <taxon>Eukaryota</taxon>
        <taxon>Metazoa</taxon>
        <taxon>Chordata</taxon>
        <taxon>Craniata</taxon>
        <taxon>Vertebrata</taxon>
        <taxon>Euteleostomi</taxon>
        <taxon>Mammalia</taxon>
        <taxon>Eutheria</taxon>
        <taxon>Euarchontoglires</taxon>
        <taxon>Glires</taxon>
        <taxon>Rodentia</taxon>
        <taxon>Myomorpha</taxon>
        <taxon>Muroidea</taxon>
        <taxon>Muridae</taxon>
        <taxon>Murinae</taxon>
        <taxon>Rattus</taxon>
    </lineage>
</organism>
<proteinExistence type="predicted"/>
<name>A6IG61_RAT</name>
<accession>A6IG61</accession>
<protein>
    <submittedName>
        <fullName evidence="1">RCG48765</fullName>
    </submittedName>
</protein>
<dbReference type="EMBL" id="CH473960">
    <property type="protein sequence ID" value="EDM16837.1"/>
    <property type="molecule type" value="Genomic_DNA"/>
</dbReference>
<evidence type="ECO:0000313" key="1">
    <source>
        <dbReference type="EMBL" id="EDM16837.1"/>
    </source>
</evidence>
<dbReference type="Proteomes" id="UP000234681">
    <property type="component" value="Chromosome 7"/>
</dbReference>
<sequence>MEMCYPVCGEAPHLISRKSISDSTFGVVRERALASANGIMVTIP</sequence>
<reference evidence="1 2" key="1">
    <citation type="submission" date="2005-09" db="EMBL/GenBank/DDBJ databases">
        <authorList>
            <person name="Mural R.J."/>
            <person name="Li P.W."/>
            <person name="Adams M.D."/>
            <person name="Amanatides P.G."/>
            <person name="Baden-Tillson H."/>
            <person name="Barnstead M."/>
            <person name="Chin S.H."/>
            <person name="Dew I."/>
            <person name="Evans C.A."/>
            <person name="Ferriera S."/>
            <person name="Flanigan M."/>
            <person name="Fosler C."/>
            <person name="Glodek A."/>
            <person name="Gu Z."/>
            <person name="Holt R.A."/>
            <person name="Jennings D."/>
            <person name="Kraft C.L."/>
            <person name="Lu F."/>
            <person name="Nguyen T."/>
            <person name="Nusskern D.R."/>
            <person name="Pfannkoch C.M."/>
            <person name="Sitter C."/>
            <person name="Sutton G.G."/>
            <person name="Venter J.C."/>
            <person name="Wang Z."/>
            <person name="Woodage T."/>
            <person name="Zheng X.H."/>
            <person name="Zhong F."/>
        </authorList>
    </citation>
    <scope>NUCLEOTIDE SEQUENCE [LARGE SCALE GENOMIC DNA]</scope>
    <source>
        <strain>BN</strain>
        <strain evidence="2">Sprague-Dawley</strain>
    </source>
</reference>
<evidence type="ECO:0000313" key="2">
    <source>
        <dbReference type="Proteomes" id="UP000234681"/>
    </source>
</evidence>
<gene>
    <name evidence="1" type="ORF">rCG_48765</name>
</gene>